<evidence type="ECO:0000256" key="1">
    <source>
        <dbReference type="SAM" id="SignalP"/>
    </source>
</evidence>
<feature type="chain" id="PRO_5040247301" evidence="1">
    <location>
        <begin position="23"/>
        <end position="109"/>
    </location>
</feature>
<dbReference type="EMBL" id="SWKU01000006">
    <property type="protein sequence ID" value="KAF3005682.1"/>
    <property type="molecule type" value="Genomic_DNA"/>
</dbReference>
<keyword evidence="3" id="KW-1185">Reference proteome</keyword>
<protein>
    <submittedName>
        <fullName evidence="2">Uncharacterized protein</fullName>
    </submittedName>
</protein>
<proteinExistence type="predicted"/>
<sequence>MWKKRFAVTCDILFQWLVVSQAVTGLNAVMHPDVRFRGAASCLSNRDTANDEIRGLFAQLGHNHQAQWGTEDLVPVMKKTPLLSKRKRNSVQVLPYGNDHKDAAELLEM</sequence>
<dbReference type="Proteomes" id="UP000801428">
    <property type="component" value="Unassembled WGS sequence"/>
</dbReference>
<accession>A0A9P4TH66</accession>
<keyword evidence="1" id="KW-0732">Signal</keyword>
<organism evidence="2 3">
    <name type="scientific">Curvularia kusanoi</name>
    <name type="common">Cochliobolus kusanoi</name>
    <dbReference type="NCBI Taxonomy" id="90978"/>
    <lineage>
        <taxon>Eukaryota</taxon>
        <taxon>Fungi</taxon>
        <taxon>Dikarya</taxon>
        <taxon>Ascomycota</taxon>
        <taxon>Pezizomycotina</taxon>
        <taxon>Dothideomycetes</taxon>
        <taxon>Pleosporomycetidae</taxon>
        <taxon>Pleosporales</taxon>
        <taxon>Pleosporineae</taxon>
        <taxon>Pleosporaceae</taxon>
        <taxon>Curvularia</taxon>
    </lineage>
</organism>
<evidence type="ECO:0000313" key="2">
    <source>
        <dbReference type="EMBL" id="KAF3005682.1"/>
    </source>
</evidence>
<feature type="signal peptide" evidence="1">
    <location>
        <begin position="1"/>
        <end position="22"/>
    </location>
</feature>
<comment type="caution">
    <text evidence="2">The sequence shown here is derived from an EMBL/GenBank/DDBJ whole genome shotgun (WGS) entry which is preliminary data.</text>
</comment>
<name>A0A9P4TH66_CURKU</name>
<gene>
    <name evidence="2" type="ORF">E8E13_004958</name>
</gene>
<evidence type="ECO:0000313" key="3">
    <source>
        <dbReference type="Proteomes" id="UP000801428"/>
    </source>
</evidence>
<dbReference type="AlphaFoldDB" id="A0A9P4TH66"/>
<reference evidence="2" key="1">
    <citation type="submission" date="2019-04" db="EMBL/GenBank/DDBJ databases">
        <title>Sequencing of skin fungus with MAO and IRED activity.</title>
        <authorList>
            <person name="Marsaioli A.J."/>
            <person name="Bonatto J.M.C."/>
            <person name="Reis Junior O."/>
        </authorList>
    </citation>
    <scope>NUCLEOTIDE SEQUENCE</scope>
    <source>
        <strain evidence="2">30M1</strain>
    </source>
</reference>